<dbReference type="PANTHER" id="PTHR32071">
    <property type="entry name" value="TRANSCRIPTIONAL REGULATORY PROTEIN"/>
    <property type="match status" value="1"/>
</dbReference>
<dbReference type="PRINTS" id="PR01590">
    <property type="entry name" value="HTHFIS"/>
</dbReference>
<dbReference type="PANTHER" id="PTHR32071:SF117">
    <property type="entry name" value="PTS-DEPENDENT DIHYDROXYACETONE KINASE OPERON REGULATORY PROTEIN-RELATED"/>
    <property type="match status" value="1"/>
</dbReference>
<dbReference type="InterPro" id="IPR011006">
    <property type="entry name" value="CheY-like_superfamily"/>
</dbReference>
<dbReference type="GO" id="GO:0005524">
    <property type="term" value="F:ATP binding"/>
    <property type="evidence" value="ECO:0007669"/>
    <property type="project" value="UniProtKB-KW"/>
</dbReference>
<proteinExistence type="predicted"/>
<dbReference type="OrthoDB" id="9804019at2"/>
<dbReference type="InterPro" id="IPR009057">
    <property type="entry name" value="Homeodomain-like_sf"/>
</dbReference>
<keyword evidence="8" id="KW-1185">Reference proteome</keyword>
<keyword evidence="1" id="KW-0547">Nucleotide-binding</keyword>
<keyword evidence="3" id="KW-0805">Transcription regulation</keyword>
<evidence type="ECO:0000313" key="8">
    <source>
        <dbReference type="Proteomes" id="UP000324760"/>
    </source>
</evidence>
<keyword evidence="4" id="KW-0238">DNA-binding</keyword>
<accession>A0A5P1RCW8</accession>
<reference evidence="7 8" key="1">
    <citation type="journal article" date="2019" name="Biochem. Eng. J.">
        <title>Metabolic engineering of the marine bacteria Neptunomonas concharum for the production of acetoin and meso-2,3-butanediol from acetate.</title>
        <authorList>
            <person name="Li W."/>
            <person name="Pu N."/>
            <person name="Liu C.-X."/>
            <person name="Yuan Q.-P."/>
            <person name="Li Z.-J."/>
        </authorList>
    </citation>
    <scope>NUCLEOTIDE SEQUENCE [LARGE SCALE GENOMIC DNA]</scope>
    <source>
        <strain evidence="7 8">JCM17730</strain>
    </source>
</reference>
<dbReference type="SMART" id="SM00382">
    <property type="entry name" value="AAA"/>
    <property type="match status" value="1"/>
</dbReference>
<dbReference type="InterPro" id="IPR058031">
    <property type="entry name" value="AAA_lid_NorR"/>
</dbReference>
<dbReference type="Gene3D" id="1.10.8.60">
    <property type="match status" value="1"/>
</dbReference>
<dbReference type="SUPFAM" id="SSF52540">
    <property type="entry name" value="P-loop containing nucleoside triphosphate hydrolases"/>
    <property type="match status" value="1"/>
</dbReference>
<dbReference type="Pfam" id="PF02954">
    <property type="entry name" value="HTH_8"/>
    <property type="match status" value="1"/>
</dbReference>
<dbReference type="InterPro" id="IPR027417">
    <property type="entry name" value="P-loop_NTPase"/>
</dbReference>
<dbReference type="PROSITE" id="PS00688">
    <property type="entry name" value="SIGMA54_INTERACT_3"/>
    <property type="match status" value="1"/>
</dbReference>
<dbReference type="Gene3D" id="3.40.50.300">
    <property type="entry name" value="P-loop containing nucleotide triphosphate hydrolases"/>
    <property type="match status" value="1"/>
</dbReference>
<organism evidence="7 8">
    <name type="scientific">Neptunomonas concharum</name>
    <dbReference type="NCBI Taxonomy" id="1031538"/>
    <lineage>
        <taxon>Bacteria</taxon>
        <taxon>Pseudomonadati</taxon>
        <taxon>Pseudomonadota</taxon>
        <taxon>Gammaproteobacteria</taxon>
        <taxon>Oceanospirillales</taxon>
        <taxon>Oceanospirillaceae</taxon>
        <taxon>Neptunomonas</taxon>
    </lineage>
</organism>
<evidence type="ECO:0000256" key="5">
    <source>
        <dbReference type="ARBA" id="ARBA00023163"/>
    </source>
</evidence>
<dbReference type="Pfam" id="PF00158">
    <property type="entry name" value="Sigma54_activat"/>
    <property type="match status" value="1"/>
</dbReference>
<evidence type="ECO:0000313" key="7">
    <source>
        <dbReference type="EMBL" id="QEQ97509.1"/>
    </source>
</evidence>
<dbReference type="EMBL" id="CP043869">
    <property type="protein sequence ID" value="QEQ97509.1"/>
    <property type="molecule type" value="Genomic_DNA"/>
</dbReference>
<dbReference type="InterPro" id="IPR003593">
    <property type="entry name" value="AAA+_ATPase"/>
</dbReference>
<dbReference type="InterPro" id="IPR025944">
    <property type="entry name" value="Sigma_54_int_dom_CS"/>
</dbReference>
<dbReference type="AlphaFoldDB" id="A0A5P1RCW8"/>
<keyword evidence="2" id="KW-0067">ATP-binding</keyword>
<dbReference type="Proteomes" id="UP000324760">
    <property type="component" value="Chromosome"/>
</dbReference>
<dbReference type="GO" id="GO:0043565">
    <property type="term" value="F:sequence-specific DNA binding"/>
    <property type="evidence" value="ECO:0007669"/>
    <property type="project" value="InterPro"/>
</dbReference>
<keyword evidence="5" id="KW-0804">Transcription</keyword>
<feature type="domain" description="Sigma-54 factor interaction" evidence="6">
    <location>
        <begin position="138"/>
        <end position="366"/>
    </location>
</feature>
<dbReference type="SUPFAM" id="SSF52172">
    <property type="entry name" value="CheY-like"/>
    <property type="match status" value="1"/>
</dbReference>
<dbReference type="KEGG" id="ncu:F0U83_12715"/>
<gene>
    <name evidence="7" type="ORF">F0U83_12715</name>
</gene>
<dbReference type="FunFam" id="3.40.50.300:FF:000006">
    <property type="entry name" value="DNA-binding transcriptional regulator NtrC"/>
    <property type="match status" value="1"/>
</dbReference>
<evidence type="ECO:0000256" key="3">
    <source>
        <dbReference type="ARBA" id="ARBA00023015"/>
    </source>
</evidence>
<sequence>MILLHITLISQQALLLETLVPLLKTSGFQFSCVETLEELIANSSLVIYAPEHFSEVELDVLQKHDMFDETEWIIITDGKPNPYIDKLMTMGASYHFRTPLDIDHLNEVLQEFHKEFQQEEEQKSLAPVTSTLDQFGLLLGSSPVMRRLYRLIRRASKTDTNIMLVGESGTGKELAARTIHEQSLRAEHPFIAINSAALTPELVESELFGHLKGAFTGAVSDREGCFEQGNEGTLFLDEITEMPVDLQSKLLRVLESGEFKRVGSNQVKTTNVRIIAATNRQPISAIEDGFLREDIYFRLAHFPIQLPPLRKRGKDITELAQHFLAYRNSVTGTHKVLSDSAMQVLMEYTWPGNVRELKHCIEQAHILASDTIGPNELALLKPDNENTANIEDIRPGTPLKEAERILILATLDSCSGNKTQAADQLGISLKTLYNKLEQYSD</sequence>
<dbReference type="PROSITE" id="PS50045">
    <property type="entry name" value="SIGMA54_INTERACT_4"/>
    <property type="match status" value="1"/>
</dbReference>
<protein>
    <submittedName>
        <fullName evidence="7">Sigma-54-dependent Fis family transcriptional regulator</fullName>
    </submittedName>
</protein>
<evidence type="ECO:0000259" key="6">
    <source>
        <dbReference type="PROSITE" id="PS50045"/>
    </source>
</evidence>
<dbReference type="GO" id="GO:0006355">
    <property type="term" value="P:regulation of DNA-templated transcription"/>
    <property type="evidence" value="ECO:0007669"/>
    <property type="project" value="InterPro"/>
</dbReference>
<evidence type="ECO:0000256" key="1">
    <source>
        <dbReference type="ARBA" id="ARBA00022741"/>
    </source>
</evidence>
<dbReference type="InterPro" id="IPR002197">
    <property type="entry name" value="HTH_Fis"/>
</dbReference>
<name>A0A5P1RCW8_9GAMM</name>
<dbReference type="Gene3D" id="1.10.10.60">
    <property type="entry name" value="Homeodomain-like"/>
    <property type="match status" value="1"/>
</dbReference>
<dbReference type="InterPro" id="IPR002078">
    <property type="entry name" value="Sigma_54_int"/>
</dbReference>
<evidence type="ECO:0000256" key="2">
    <source>
        <dbReference type="ARBA" id="ARBA00022840"/>
    </source>
</evidence>
<dbReference type="Pfam" id="PF25601">
    <property type="entry name" value="AAA_lid_14"/>
    <property type="match status" value="1"/>
</dbReference>
<evidence type="ECO:0000256" key="4">
    <source>
        <dbReference type="ARBA" id="ARBA00023125"/>
    </source>
</evidence>
<dbReference type="CDD" id="cd00009">
    <property type="entry name" value="AAA"/>
    <property type="match status" value="1"/>
</dbReference>
<dbReference type="SUPFAM" id="SSF46689">
    <property type="entry name" value="Homeodomain-like"/>
    <property type="match status" value="1"/>
</dbReference>